<sequence>MRRTEREGGCRYVEIPSVYGGIVLIWREGEARPVRRIFLPSGESETREEAFPGARSGSNRLIDELARDIERFLDGEPVELDAGLCDLGICNPFQRRVLLAERAIPRGWVSTYGRIARHIGAPRTARAALGRNPFPIIVPCHRAVRANGALG</sequence>
<proteinExistence type="predicted"/>
<gene>
    <name evidence="3" type="ORF">ENO08_06800</name>
</gene>
<dbReference type="GO" id="GO:0006281">
    <property type="term" value="P:DNA repair"/>
    <property type="evidence" value="ECO:0007669"/>
    <property type="project" value="InterPro"/>
</dbReference>
<evidence type="ECO:0000313" key="3">
    <source>
        <dbReference type="EMBL" id="HER44151.1"/>
    </source>
</evidence>
<comment type="caution">
    <text evidence="3">The sequence shown here is derived from an EMBL/GenBank/DDBJ whole genome shotgun (WGS) entry which is preliminary data.</text>
</comment>
<feature type="non-terminal residue" evidence="3">
    <location>
        <position position="151"/>
    </location>
</feature>
<dbReference type="InterPro" id="IPR036217">
    <property type="entry name" value="MethylDNA_cys_MeTrfase_DNAb"/>
</dbReference>
<name>A0A7V2AVT4_UNCEI</name>
<dbReference type="PANTHER" id="PTHR10815">
    <property type="entry name" value="METHYLATED-DNA--PROTEIN-CYSTEINE METHYLTRANSFERASE"/>
    <property type="match status" value="1"/>
</dbReference>
<dbReference type="NCBIfam" id="TIGR00589">
    <property type="entry name" value="ogt"/>
    <property type="match status" value="1"/>
</dbReference>
<dbReference type="PANTHER" id="PTHR10815:SF13">
    <property type="entry name" value="METHYLATED-DNA--PROTEIN-CYSTEINE METHYLTRANSFERASE"/>
    <property type="match status" value="1"/>
</dbReference>
<dbReference type="InterPro" id="IPR014048">
    <property type="entry name" value="MethylDNA_cys_MeTrfase_DNA-bd"/>
</dbReference>
<evidence type="ECO:0000259" key="2">
    <source>
        <dbReference type="Pfam" id="PF01035"/>
    </source>
</evidence>
<accession>A0A7V2AVT4</accession>
<evidence type="ECO:0000256" key="1">
    <source>
        <dbReference type="ARBA" id="ARBA00022763"/>
    </source>
</evidence>
<feature type="domain" description="Methylated-DNA-[protein]-cysteine S-methyltransferase DNA binding" evidence="2">
    <location>
        <begin position="92"/>
        <end position="151"/>
    </location>
</feature>
<dbReference type="CDD" id="cd06445">
    <property type="entry name" value="ATase"/>
    <property type="match status" value="1"/>
</dbReference>
<protein>
    <submittedName>
        <fullName evidence="3">Methylated-DNA--[protein]-cysteine S-methyltransferase</fullName>
    </submittedName>
</protein>
<dbReference type="EMBL" id="DSEC01000484">
    <property type="protein sequence ID" value="HER44151.1"/>
    <property type="molecule type" value="Genomic_DNA"/>
</dbReference>
<keyword evidence="1" id="KW-0227">DNA damage</keyword>
<dbReference type="AlphaFoldDB" id="A0A7V2AVT4"/>
<reference evidence="3" key="1">
    <citation type="journal article" date="2020" name="mSystems">
        <title>Genome- and Community-Level Interaction Insights into Carbon Utilization and Element Cycling Functions of Hydrothermarchaeota in Hydrothermal Sediment.</title>
        <authorList>
            <person name="Zhou Z."/>
            <person name="Liu Y."/>
            <person name="Xu W."/>
            <person name="Pan J."/>
            <person name="Luo Z.H."/>
            <person name="Li M."/>
        </authorList>
    </citation>
    <scope>NUCLEOTIDE SEQUENCE [LARGE SCALE GENOMIC DNA]</scope>
    <source>
        <strain evidence="3">SpSt-1233</strain>
    </source>
</reference>
<dbReference type="Pfam" id="PF01035">
    <property type="entry name" value="DNA_binding_1"/>
    <property type="match status" value="1"/>
</dbReference>
<dbReference type="Proteomes" id="UP000886069">
    <property type="component" value="Unassembled WGS sequence"/>
</dbReference>
<dbReference type="SUPFAM" id="SSF46767">
    <property type="entry name" value="Methylated DNA-protein cysteine methyltransferase, C-terminal domain"/>
    <property type="match status" value="1"/>
</dbReference>
<dbReference type="GO" id="GO:0003824">
    <property type="term" value="F:catalytic activity"/>
    <property type="evidence" value="ECO:0007669"/>
    <property type="project" value="InterPro"/>
</dbReference>
<dbReference type="InterPro" id="IPR036388">
    <property type="entry name" value="WH-like_DNA-bd_sf"/>
</dbReference>
<organism evidence="3">
    <name type="scientific">Eiseniibacteriota bacterium</name>
    <dbReference type="NCBI Taxonomy" id="2212470"/>
    <lineage>
        <taxon>Bacteria</taxon>
        <taxon>Candidatus Eiseniibacteriota</taxon>
    </lineage>
</organism>
<dbReference type="Gene3D" id="1.10.10.10">
    <property type="entry name" value="Winged helix-like DNA-binding domain superfamily/Winged helix DNA-binding domain"/>
    <property type="match status" value="1"/>
</dbReference>